<dbReference type="PANTHER" id="PTHR26452">
    <property type="entry name" value="OLFACTORY RECEPTOR"/>
    <property type="match status" value="1"/>
</dbReference>
<reference evidence="14" key="1">
    <citation type="journal article" date="2016" name="Nature">
        <title>Genome evolution in the allotetraploid frog Xenopus laevis.</title>
        <authorList>
            <person name="Session A.M."/>
            <person name="Uno Y."/>
            <person name="Kwon T."/>
            <person name="Chapman J.A."/>
            <person name="Toyoda A."/>
            <person name="Takahashi S."/>
            <person name="Fukui A."/>
            <person name="Hikosaka A."/>
            <person name="Suzuki A."/>
            <person name="Kondo M."/>
            <person name="van Heeringen S.J."/>
            <person name="Quigley I."/>
            <person name="Heinz S."/>
            <person name="Ogino H."/>
            <person name="Ochi H."/>
            <person name="Hellsten U."/>
            <person name="Lyons J.B."/>
            <person name="Simakov O."/>
            <person name="Putnam N."/>
            <person name="Stites J."/>
            <person name="Kuroki Y."/>
            <person name="Tanaka T."/>
            <person name="Michiue T."/>
            <person name="Watanabe M."/>
            <person name="Bogdanovic O."/>
            <person name="Lister R."/>
            <person name="Georgiou G."/>
            <person name="Paranjpe S.S."/>
            <person name="van Kruijsbergen I."/>
            <person name="Shu S."/>
            <person name="Carlson J."/>
            <person name="Kinoshita T."/>
            <person name="Ohta Y."/>
            <person name="Mawaribuchi S."/>
            <person name="Jenkins J."/>
            <person name="Grimwood J."/>
            <person name="Schmutz J."/>
            <person name="Mitros T."/>
            <person name="Mozaffari S.V."/>
            <person name="Suzuki Y."/>
            <person name="Haramoto Y."/>
            <person name="Yamamoto T.S."/>
            <person name="Takagi C."/>
            <person name="Heald R."/>
            <person name="Miller K."/>
            <person name="Haudenschild C."/>
            <person name="Kitzman J."/>
            <person name="Nakayama T."/>
            <person name="Izutsu Y."/>
            <person name="Robert J."/>
            <person name="Fortriede J."/>
            <person name="Burns K."/>
            <person name="Lotay V."/>
            <person name="Karimi K."/>
            <person name="Yasuoka Y."/>
            <person name="Dichmann D.S."/>
            <person name="Flajnik M.F."/>
            <person name="Houston D.W."/>
            <person name="Shendure J."/>
            <person name="DuPasquier L."/>
            <person name="Vize P.D."/>
            <person name="Zorn A.M."/>
            <person name="Ito M."/>
            <person name="Marcotte E.M."/>
            <person name="Wallingford J.B."/>
            <person name="Ito Y."/>
            <person name="Asashima M."/>
            <person name="Ueno N."/>
            <person name="Matsuda Y."/>
            <person name="Veenstra G.J."/>
            <person name="Fujiyama A."/>
            <person name="Harland R.M."/>
            <person name="Taira M."/>
            <person name="Rokhsar D.S."/>
        </authorList>
    </citation>
    <scope>NUCLEOTIDE SEQUENCE [LARGE SCALE GENOMIC DNA]</scope>
    <source>
        <strain evidence="14">J</strain>
    </source>
</reference>
<dbReference type="GO" id="GO:0004984">
    <property type="term" value="F:olfactory receptor activity"/>
    <property type="evidence" value="ECO:0007669"/>
    <property type="project" value="InterPro"/>
</dbReference>
<evidence type="ECO:0000259" key="12">
    <source>
        <dbReference type="PROSITE" id="PS50262"/>
    </source>
</evidence>
<keyword evidence="4 11" id="KW-0552">Olfaction</keyword>
<evidence type="ECO:0000313" key="14">
    <source>
        <dbReference type="Proteomes" id="UP000694892"/>
    </source>
</evidence>
<dbReference type="InterPro" id="IPR000725">
    <property type="entry name" value="Olfact_rcpt"/>
</dbReference>
<evidence type="ECO:0000256" key="1">
    <source>
        <dbReference type="ARBA" id="ARBA00004651"/>
    </source>
</evidence>
<feature type="transmembrane region" description="Helical" evidence="11">
    <location>
        <begin position="235"/>
        <end position="259"/>
    </location>
</feature>
<dbReference type="InterPro" id="IPR017452">
    <property type="entry name" value="GPCR_Rhodpsn_7TM"/>
</dbReference>
<dbReference type="InterPro" id="IPR000276">
    <property type="entry name" value="GPCR_Rhodpsn"/>
</dbReference>
<gene>
    <name evidence="13" type="ORF">XELAEV_18045722mg</name>
</gene>
<feature type="transmembrane region" description="Helical" evidence="11">
    <location>
        <begin position="56"/>
        <end position="76"/>
    </location>
</feature>
<name>A0A974H4I5_XENLA</name>
<evidence type="ECO:0000256" key="7">
    <source>
        <dbReference type="ARBA" id="ARBA00023136"/>
    </source>
</evidence>
<protein>
    <recommendedName>
        <fullName evidence="11">Olfactory receptor</fullName>
    </recommendedName>
</protein>
<keyword evidence="9 10" id="KW-0807">Transducer</keyword>
<dbReference type="PROSITE" id="PS00237">
    <property type="entry name" value="G_PROTEIN_RECEP_F1_1"/>
    <property type="match status" value="1"/>
</dbReference>
<dbReference type="GO" id="GO:0005886">
    <property type="term" value="C:plasma membrane"/>
    <property type="evidence" value="ECO:0007669"/>
    <property type="project" value="UniProtKB-SubCell"/>
</dbReference>
<dbReference type="Gene3D" id="1.20.1070.10">
    <property type="entry name" value="Rhodopsin 7-helix transmembrane proteins"/>
    <property type="match status" value="1"/>
</dbReference>
<keyword evidence="5 11" id="KW-1133">Transmembrane helix</keyword>
<evidence type="ECO:0000256" key="9">
    <source>
        <dbReference type="ARBA" id="ARBA00023224"/>
    </source>
</evidence>
<dbReference type="PRINTS" id="PR00245">
    <property type="entry name" value="OLFACTORYR"/>
</dbReference>
<accession>A0A974H4I5</accession>
<evidence type="ECO:0000256" key="2">
    <source>
        <dbReference type="ARBA" id="ARBA00022475"/>
    </source>
</evidence>
<keyword evidence="7 11" id="KW-0472">Membrane</keyword>
<evidence type="ECO:0000256" key="8">
    <source>
        <dbReference type="ARBA" id="ARBA00023170"/>
    </source>
</evidence>
<dbReference type="FunFam" id="1.20.1070.10:FF:000015">
    <property type="entry name" value="Olfactory receptor"/>
    <property type="match status" value="1"/>
</dbReference>
<keyword evidence="8 10" id="KW-0675">Receptor</keyword>
<feature type="domain" description="G-protein coupled receptors family 1 profile" evidence="12">
    <location>
        <begin position="39"/>
        <end position="288"/>
    </location>
</feature>
<dbReference type="InterPro" id="IPR050516">
    <property type="entry name" value="Olfactory_GPCR"/>
</dbReference>
<dbReference type="PROSITE" id="PS50262">
    <property type="entry name" value="G_PROTEIN_RECEP_F1_2"/>
    <property type="match status" value="1"/>
</dbReference>
<dbReference type="EMBL" id="CM004482">
    <property type="protein sequence ID" value="OCT64623.1"/>
    <property type="molecule type" value="Genomic_DNA"/>
</dbReference>
<evidence type="ECO:0000256" key="6">
    <source>
        <dbReference type="ARBA" id="ARBA00023040"/>
    </source>
</evidence>
<evidence type="ECO:0000313" key="13">
    <source>
        <dbReference type="EMBL" id="OCT64623.1"/>
    </source>
</evidence>
<keyword evidence="11" id="KW-0716">Sensory transduction</keyword>
<keyword evidence="6 10" id="KW-0297">G-protein coupled receptor</keyword>
<organism evidence="13 14">
    <name type="scientific">Xenopus laevis</name>
    <name type="common">African clawed frog</name>
    <dbReference type="NCBI Taxonomy" id="8355"/>
    <lineage>
        <taxon>Eukaryota</taxon>
        <taxon>Metazoa</taxon>
        <taxon>Chordata</taxon>
        <taxon>Craniata</taxon>
        <taxon>Vertebrata</taxon>
        <taxon>Euteleostomi</taxon>
        <taxon>Amphibia</taxon>
        <taxon>Batrachia</taxon>
        <taxon>Anura</taxon>
        <taxon>Pipoidea</taxon>
        <taxon>Pipidae</taxon>
        <taxon>Xenopodinae</taxon>
        <taxon>Xenopus</taxon>
        <taxon>Xenopus</taxon>
    </lineage>
</organism>
<evidence type="ECO:0000256" key="11">
    <source>
        <dbReference type="RuleBase" id="RU363047"/>
    </source>
</evidence>
<dbReference type="Proteomes" id="UP000694892">
    <property type="component" value="Chromosome 9_10L"/>
</dbReference>
<keyword evidence="3 10" id="KW-0812">Transmembrane</keyword>
<evidence type="ECO:0000256" key="10">
    <source>
        <dbReference type="RuleBase" id="RU000688"/>
    </source>
</evidence>
<comment type="similarity">
    <text evidence="10">Belongs to the G-protein coupled receptor 1 family.</text>
</comment>
<dbReference type="SUPFAM" id="SSF81321">
    <property type="entry name" value="Family A G protein-coupled receptor-like"/>
    <property type="match status" value="1"/>
</dbReference>
<feature type="transmembrane region" description="Helical" evidence="11">
    <location>
        <begin position="191"/>
        <end position="214"/>
    </location>
</feature>
<feature type="transmembrane region" description="Helical" evidence="11">
    <location>
        <begin position="25"/>
        <end position="49"/>
    </location>
</feature>
<sequence length="306" mass="34748">MENQTMLKILILSGLSDIPNIQTPLFLFFLLIYLTTLTGNFLIIFLIFADSHLHTPMYFFLGSLACLDVSYSSVTAPRMLSDIHREKRVISLQACITQLFFFIFFAVSEMFLLAVMSYDRFIAICHPLQYLQIMHGKVCAQMVSTVLALGLANSLIQTLCLLRLNFCHLDTLKSFFCDLPQLLQVSCTDPLINILLILIPGILLGGGVVGLTFYPYINIMATVWKIPSINVRSKTFSTCGAHLTVVFIFYGTLFFNYFHPNSSHYFTMDRLVSVFYAVLTPLLNPIIYSLRNQELKSALKRTLSRL</sequence>
<evidence type="ECO:0000256" key="4">
    <source>
        <dbReference type="ARBA" id="ARBA00022725"/>
    </source>
</evidence>
<dbReference type="AlphaFoldDB" id="A0A974H4I5"/>
<evidence type="ECO:0000256" key="5">
    <source>
        <dbReference type="ARBA" id="ARBA00022989"/>
    </source>
</evidence>
<comment type="subcellular location">
    <subcellularLocation>
        <location evidence="1 11">Cell membrane</location>
        <topology evidence="1 11">Multi-pass membrane protein</topology>
    </subcellularLocation>
</comment>
<dbReference type="PRINTS" id="PR00237">
    <property type="entry name" value="GPCRRHODOPSN"/>
</dbReference>
<evidence type="ECO:0000256" key="3">
    <source>
        <dbReference type="ARBA" id="ARBA00022692"/>
    </source>
</evidence>
<dbReference type="GO" id="GO:0004930">
    <property type="term" value="F:G protein-coupled receptor activity"/>
    <property type="evidence" value="ECO:0007669"/>
    <property type="project" value="UniProtKB-KW"/>
</dbReference>
<keyword evidence="2 11" id="KW-1003">Cell membrane</keyword>
<dbReference type="Pfam" id="PF13853">
    <property type="entry name" value="7tm_4"/>
    <property type="match status" value="1"/>
</dbReference>
<feature type="transmembrane region" description="Helical" evidence="11">
    <location>
        <begin position="271"/>
        <end position="290"/>
    </location>
</feature>
<proteinExistence type="inferred from homology"/>
<feature type="transmembrane region" description="Helical" evidence="11">
    <location>
        <begin position="96"/>
        <end position="118"/>
    </location>
</feature>